<gene>
    <name evidence="1" type="ORF">S03H2_48307</name>
</gene>
<dbReference type="EMBL" id="BARU01030450">
    <property type="protein sequence ID" value="GAH63558.1"/>
    <property type="molecule type" value="Genomic_DNA"/>
</dbReference>
<proteinExistence type="predicted"/>
<comment type="caution">
    <text evidence="1">The sequence shown here is derived from an EMBL/GenBank/DDBJ whole genome shotgun (WGS) entry which is preliminary data.</text>
</comment>
<protein>
    <submittedName>
        <fullName evidence="1">Uncharacterized protein</fullName>
    </submittedName>
</protein>
<reference evidence="1" key="1">
    <citation type="journal article" date="2014" name="Front. Microbiol.">
        <title>High frequency of phylogenetically diverse reductive dehalogenase-homologous genes in deep subseafloor sedimentary metagenomes.</title>
        <authorList>
            <person name="Kawai M."/>
            <person name="Futagami T."/>
            <person name="Toyoda A."/>
            <person name="Takaki Y."/>
            <person name="Nishi S."/>
            <person name="Hori S."/>
            <person name="Arai W."/>
            <person name="Tsubouchi T."/>
            <person name="Morono Y."/>
            <person name="Uchiyama I."/>
            <person name="Ito T."/>
            <person name="Fujiyama A."/>
            <person name="Inagaki F."/>
            <person name="Takami H."/>
        </authorList>
    </citation>
    <scope>NUCLEOTIDE SEQUENCE</scope>
    <source>
        <strain evidence="1">Expedition CK06-06</strain>
    </source>
</reference>
<dbReference type="AlphaFoldDB" id="X1J1B2"/>
<accession>X1J1B2</accession>
<sequence length="46" mass="5408">ALKEFQLQKIQQENSYQSVLYNLLTSYFSYQLSLGMNIDFDEVIGK</sequence>
<feature type="non-terminal residue" evidence="1">
    <location>
        <position position="1"/>
    </location>
</feature>
<evidence type="ECO:0000313" key="1">
    <source>
        <dbReference type="EMBL" id="GAH63558.1"/>
    </source>
</evidence>
<organism evidence="1">
    <name type="scientific">marine sediment metagenome</name>
    <dbReference type="NCBI Taxonomy" id="412755"/>
    <lineage>
        <taxon>unclassified sequences</taxon>
        <taxon>metagenomes</taxon>
        <taxon>ecological metagenomes</taxon>
    </lineage>
</organism>
<name>X1J1B2_9ZZZZ</name>